<accession>A0A916QAF9</accession>
<gene>
    <name evidence="1" type="ORF">ANBU17_21920</name>
</gene>
<reference evidence="1" key="1">
    <citation type="submission" date="2020-06" db="EMBL/GenBank/DDBJ databases">
        <title>Characterization of fructooligosaccharide metabolism and fructooligosaccharide-degrading enzymes in human commensal butyrate producers.</title>
        <authorList>
            <person name="Tanno H."/>
            <person name="Fujii T."/>
            <person name="Hirano K."/>
            <person name="Maeno S."/>
            <person name="Tonozuka T."/>
            <person name="Sakamoto M."/>
            <person name="Ohkuma M."/>
            <person name="Tochio T."/>
            <person name="Endo A."/>
        </authorList>
    </citation>
    <scope>NUCLEOTIDE SEQUENCE</scope>
    <source>
        <strain evidence="1">JCM 17466</strain>
    </source>
</reference>
<protein>
    <recommendedName>
        <fullName evidence="3">Sce7726 family protein</fullName>
    </recommendedName>
</protein>
<evidence type="ECO:0000313" key="2">
    <source>
        <dbReference type="Proteomes" id="UP000613208"/>
    </source>
</evidence>
<dbReference type="Proteomes" id="UP000613208">
    <property type="component" value="Unassembled WGS sequence"/>
</dbReference>
<evidence type="ECO:0000313" key="1">
    <source>
        <dbReference type="EMBL" id="GFO85845.1"/>
    </source>
</evidence>
<dbReference type="AlphaFoldDB" id="A0A916QAF9"/>
<dbReference type="NCBIfam" id="NF033832">
    <property type="entry name" value="sce7726_fam"/>
    <property type="match status" value="1"/>
</dbReference>
<dbReference type="EMBL" id="BLYI01000047">
    <property type="protein sequence ID" value="GFO85845.1"/>
    <property type="molecule type" value="Genomic_DNA"/>
</dbReference>
<proteinExistence type="predicted"/>
<evidence type="ECO:0008006" key="3">
    <source>
        <dbReference type="Google" id="ProtNLM"/>
    </source>
</evidence>
<organism evidence="1 2">
    <name type="scientific">Anaerostipes butyraticus</name>
    <dbReference type="NCBI Taxonomy" id="645466"/>
    <lineage>
        <taxon>Bacteria</taxon>
        <taxon>Bacillati</taxon>
        <taxon>Bacillota</taxon>
        <taxon>Clostridia</taxon>
        <taxon>Lachnospirales</taxon>
        <taxon>Lachnospiraceae</taxon>
        <taxon>Anaerostipes</taxon>
    </lineage>
</organism>
<sequence>MNKVFSRNIFRCCFEKGFDSTYEKVIKEYITFADNKSNYDLICEIYNILKKQYRNEYYYKNTLLNKLLLGVHSLNTTTALTELPIADCKADFILINGKAVVYEIKTELDNFDRLENQINNYYKAFDHVAVVTCKESLNDLKEKIESFTISRWVFMSCRDEGQLRRCKIRNIYGRFKFRSSV</sequence>
<name>A0A916QAF9_9FIRM</name>
<keyword evidence="2" id="KW-1185">Reference proteome</keyword>
<comment type="caution">
    <text evidence="1">The sequence shown here is derived from an EMBL/GenBank/DDBJ whole genome shotgun (WGS) entry which is preliminary data.</text>
</comment>
<dbReference type="InterPro" id="IPR047729">
    <property type="entry name" value="Sce7726-like"/>
</dbReference>